<accession>A0ABW4MDA0</accession>
<evidence type="ECO:0000313" key="2">
    <source>
        <dbReference type="EMBL" id="MFD1766983.1"/>
    </source>
</evidence>
<dbReference type="EMBL" id="JBHUEL010000008">
    <property type="protein sequence ID" value="MFD1766983.1"/>
    <property type="molecule type" value="Genomic_DNA"/>
</dbReference>
<keyword evidence="1" id="KW-0812">Transmembrane</keyword>
<evidence type="ECO:0000313" key="3">
    <source>
        <dbReference type="Proteomes" id="UP001597215"/>
    </source>
</evidence>
<comment type="caution">
    <text evidence="2">The sequence shown here is derived from an EMBL/GenBank/DDBJ whole genome shotgun (WGS) entry which is preliminary data.</text>
</comment>
<keyword evidence="3" id="KW-1185">Reference proteome</keyword>
<reference evidence="3" key="1">
    <citation type="journal article" date="2019" name="Int. J. Syst. Evol. Microbiol.">
        <title>The Global Catalogue of Microorganisms (GCM) 10K type strain sequencing project: providing services to taxonomists for standard genome sequencing and annotation.</title>
        <authorList>
            <consortium name="The Broad Institute Genomics Platform"/>
            <consortium name="The Broad Institute Genome Sequencing Center for Infectious Disease"/>
            <person name="Wu L."/>
            <person name="Ma J."/>
        </authorList>
    </citation>
    <scope>NUCLEOTIDE SEQUENCE [LARGE SCALE GENOMIC DNA]</scope>
    <source>
        <strain evidence="3">CGMCC 1.12449</strain>
    </source>
</reference>
<keyword evidence="1" id="KW-1133">Transmembrane helix</keyword>
<feature type="transmembrane region" description="Helical" evidence="1">
    <location>
        <begin position="53"/>
        <end position="78"/>
    </location>
</feature>
<name>A0ABW4MDA0_9SPHN</name>
<dbReference type="Proteomes" id="UP001597215">
    <property type="component" value="Unassembled WGS sequence"/>
</dbReference>
<feature type="transmembrane region" description="Helical" evidence="1">
    <location>
        <begin position="21"/>
        <end position="41"/>
    </location>
</feature>
<protein>
    <submittedName>
        <fullName evidence="2">Uncharacterized protein</fullName>
    </submittedName>
</protein>
<gene>
    <name evidence="2" type="ORF">ACFSAG_09015</name>
</gene>
<organism evidence="2 3">
    <name type="scientific">Sphingorhabdus buctiana</name>
    <dbReference type="NCBI Taxonomy" id="1508805"/>
    <lineage>
        <taxon>Bacteria</taxon>
        <taxon>Pseudomonadati</taxon>
        <taxon>Pseudomonadota</taxon>
        <taxon>Alphaproteobacteria</taxon>
        <taxon>Sphingomonadales</taxon>
        <taxon>Sphingomonadaceae</taxon>
        <taxon>Sphingorhabdus</taxon>
    </lineage>
</organism>
<sequence>MAGGLGHLAAMLDWLSENWNFHMWGVIAVLSAIASVLFVLADRRRQKRDRLDHVGFVPWTGLSVFAMGLTLIAAVLAVKAG</sequence>
<evidence type="ECO:0000256" key="1">
    <source>
        <dbReference type="SAM" id="Phobius"/>
    </source>
</evidence>
<keyword evidence="1" id="KW-0472">Membrane</keyword>
<proteinExistence type="predicted"/>